<dbReference type="AlphaFoldDB" id="A0A059BLW2"/>
<gene>
    <name evidence="1" type="ORF">EUGRSUZ_F00999</name>
</gene>
<sequence>MAGRQARHARCPFRHLSRFCASRCEESRKNLSLVREDREGRTLLLAAATGPQPASQFCILPVEQYEKLVSSS</sequence>
<accession>A0A059BLW2</accession>
<evidence type="ECO:0000313" key="1">
    <source>
        <dbReference type="EMBL" id="KCW67217.1"/>
    </source>
</evidence>
<protein>
    <submittedName>
        <fullName evidence="1">Uncharacterized protein</fullName>
    </submittedName>
</protein>
<dbReference type="Gramene" id="KCW67217">
    <property type="protein sequence ID" value="KCW67217"/>
    <property type="gene ID" value="EUGRSUZ_F00999"/>
</dbReference>
<dbReference type="InParanoid" id="A0A059BLW2"/>
<proteinExistence type="predicted"/>
<name>A0A059BLW2_EUCGR</name>
<organism evidence="1">
    <name type="scientific">Eucalyptus grandis</name>
    <name type="common">Flooded gum</name>
    <dbReference type="NCBI Taxonomy" id="71139"/>
    <lineage>
        <taxon>Eukaryota</taxon>
        <taxon>Viridiplantae</taxon>
        <taxon>Streptophyta</taxon>
        <taxon>Embryophyta</taxon>
        <taxon>Tracheophyta</taxon>
        <taxon>Spermatophyta</taxon>
        <taxon>Magnoliopsida</taxon>
        <taxon>eudicotyledons</taxon>
        <taxon>Gunneridae</taxon>
        <taxon>Pentapetalae</taxon>
        <taxon>rosids</taxon>
        <taxon>malvids</taxon>
        <taxon>Myrtales</taxon>
        <taxon>Myrtaceae</taxon>
        <taxon>Myrtoideae</taxon>
        <taxon>Eucalypteae</taxon>
        <taxon>Eucalyptus</taxon>
    </lineage>
</organism>
<reference evidence="1" key="1">
    <citation type="submission" date="2013-07" db="EMBL/GenBank/DDBJ databases">
        <title>The genome of Eucalyptus grandis.</title>
        <authorList>
            <person name="Schmutz J."/>
            <person name="Hayes R."/>
            <person name="Myburg A."/>
            <person name="Tuskan G."/>
            <person name="Grattapaglia D."/>
            <person name="Rokhsar D.S."/>
        </authorList>
    </citation>
    <scope>NUCLEOTIDE SEQUENCE</scope>
    <source>
        <tissue evidence="1">Leaf extractions</tissue>
    </source>
</reference>
<dbReference type="EMBL" id="KK198758">
    <property type="protein sequence ID" value="KCW67217.1"/>
    <property type="molecule type" value="Genomic_DNA"/>
</dbReference>